<evidence type="ECO:0000256" key="4">
    <source>
        <dbReference type="ARBA" id="ARBA00022840"/>
    </source>
</evidence>
<dbReference type="PROSITE" id="PS50011">
    <property type="entry name" value="PROTEIN_KINASE_DOM"/>
    <property type="match status" value="1"/>
</dbReference>
<dbReference type="GO" id="GO:0004674">
    <property type="term" value="F:protein serine/threonine kinase activity"/>
    <property type="evidence" value="ECO:0007669"/>
    <property type="project" value="TreeGrafter"/>
</dbReference>
<dbReference type="InterPro" id="IPR011009">
    <property type="entry name" value="Kinase-like_dom_sf"/>
</dbReference>
<evidence type="ECO:0000313" key="8">
    <source>
        <dbReference type="Proteomes" id="UP000536604"/>
    </source>
</evidence>
<dbReference type="SMART" id="SM00220">
    <property type="entry name" value="S_TKc"/>
    <property type="match status" value="1"/>
</dbReference>
<feature type="domain" description="Protein kinase" evidence="6">
    <location>
        <begin position="25"/>
        <end position="265"/>
    </location>
</feature>
<keyword evidence="3" id="KW-0418">Kinase</keyword>
<dbReference type="AlphaFoldDB" id="A0A841ITR3"/>
<dbReference type="RefSeq" id="WP_246405264.1">
    <property type="nucleotide sequence ID" value="NZ_JACHJO010000007.1"/>
</dbReference>
<dbReference type="Proteomes" id="UP000536604">
    <property type="component" value="Unassembled WGS sequence"/>
</dbReference>
<keyword evidence="4" id="KW-0067">ATP-binding</keyword>
<evidence type="ECO:0000313" key="7">
    <source>
        <dbReference type="EMBL" id="MBB6120646.1"/>
    </source>
</evidence>
<feature type="region of interest" description="Disordered" evidence="5">
    <location>
        <begin position="333"/>
        <end position="367"/>
    </location>
</feature>
<feature type="region of interest" description="Disordered" evidence="5">
    <location>
        <begin position="405"/>
        <end position="427"/>
    </location>
</feature>
<dbReference type="InterPro" id="IPR000719">
    <property type="entry name" value="Prot_kinase_dom"/>
</dbReference>
<feature type="compositionally biased region" description="Acidic residues" evidence="5">
    <location>
        <begin position="405"/>
        <end position="418"/>
    </location>
</feature>
<keyword evidence="1" id="KW-0808">Transferase</keyword>
<accession>A0A841ITR3</accession>
<keyword evidence="8" id="KW-1185">Reference proteome</keyword>
<dbReference type="PANTHER" id="PTHR43289">
    <property type="entry name" value="MITOGEN-ACTIVATED PROTEIN KINASE KINASE KINASE 20-RELATED"/>
    <property type="match status" value="1"/>
</dbReference>
<reference evidence="7 8" key="1">
    <citation type="submission" date="2020-08" db="EMBL/GenBank/DDBJ databases">
        <title>Genomic Encyclopedia of Type Strains, Phase III (KMG-III): the genomes of soil and plant-associated and newly described type strains.</title>
        <authorList>
            <person name="Whitman W."/>
        </authorList>
    </citation>
    <scope>NUCLEOTIDE SEQUENCE [LARGE SCALE GENOMIC DNA]</scope>
    <source>
        <strain evidence="7 8">CECT 8712</strain>
    </source>
</reference>
<organism evidence="7 8">
    <name type="scientific">Nocardiopsis algeriensis</name>
    <dbReference type="NCBI Taxonomy" id="1478215"/>
    <lineage>
        <taxon>Bacteria</taxon>
        <taxon>Bacillati</taxon>
        <taxon>Actinomycetota</taxon>
        <taxon>Actinomycetes</taxon>
        <taxon>Streptosporangiales</taxon>
        <taxon>Nocardiopsidaceae</taxon>
        <taxon>Nocardiopsis</taxon>
    </lineage>
</organism>
<dbReference type="PANTHER" id="PTHR43289:SF34">
    <property type="entry name" value="SERINE_THREONINE-PROTEIN KINASE YBDM-RELATED"/>
    <property type="match status" value="1"/>
</dbReference>
<dbReference type="SUPFAM" id="SSF56112">
    <property type="entry name" value="Protein kinase-like (PK-like)"/>
    <property type="match status" value="1"/>
</dbReference>
<comment type="caution">
    <text evidence="7">The sequence shown here is derived from an EMBL/GenBank/DDBJ whole genome shotgun (WGS) entry which is preliminary data.</text>
</comment>
<keyword evidence="2" id="KW-0547">Nucleotide-binding</keyword>
<sequence length="676" mass="70972">MPPEVALPPHVRPLADSDPVWVGPHRLIGRLADAGSGVVHAAVSPRGEPLALRVAGVREVPGAGRRGETPDTGGLVLGPVDSGVHRGRPWAAVAYRPAPDLGEHVRTRGALAGKALLVLAAGTAEALAVMHGTDTAHGDIVPENVLVTSDGPRVVDYGIARRVDDGTAAEPEGRIGWLAPERYEGARPDPRSDVFSWACLVAYAATGREPLGGRAPLYEAAWRAREQGVDLSALPPDLGGVLERALDADPACRPSAEEVFLMCLLLLGADESATRNTWPELLRGYTRAFWPRVDTRWHQPERWVAAAYALDEAAAAAGESVWVPENRVAVQHLRAAASPPESPEPTPEPAPEEDRAPAAPRRSRHRKTSAAGRVLVLGLLGCLGFTVVAGGGYALFDALAEDVEPVSQTPEEETDDASGPDAGPLSGADLVAASAERLLEARSLEMTVLTHAGNGEGYGQPLPADTGLTPTLNERILYRAEPEALRWVGTVSGSRVSDLALADGQLLRAEGTAWNGPATWAPAGPEADEEAFDPEQILRPLVRAAQEGEITAEEEAVHTAPVPAQDAYGHLAGEDPPDEVPAIRIEGSLPASDTGTEARFTLVATEDGVPLAFATESAPGGPPLGGRPLAEEPPEVFLGASPEYWYTLYTFVGIDTEVDPGIPAVEDIAAHPLPGT</sequence>
<dbReference type="Gene3D" id="1.10.510.10">
    <property type="entry name" value="Transferase(Phosphotransferase) domain 1"/>
    <property type="match status" value="1"/>
</dbReference>
<evidence type="ECO:0000256" key="5">
    <source>
        <dbReference type="SAM" id="MobiDB-lite"/>
    </source>
</evidence>
<dbReference type="EMBL" id="JACHJO010000007">
    <property type="protein sequence ID" value="MBB6120646.1"/>
    <property type="molecule type" value="Genomic_DNA"/>
</dbReference>
<evidence type="ECO:0000256" key="2">
    <source>
        <dbReference type="ARBA" id="ARBA00022741"/>
    </source>
</evidence>
<dbReference type="GO" id="GO:0005524">
    <property type="term" value="F:ATP binding"/>
    <property type="evidence" value="ECO:0007669"/>
    <property type="project" value="UniProtKB-KW"/>
</dbReference>
<dbReference type="Pfam" id="PF00069">
    <property type="entry name" value="Pkinase"/>
    <property type="match status" value="1"/>
</dbReference>
<gene>
    <name evidence="7" type="ORF">FHS13_002603</name>
</gene>
<proteinExistence type="predicted"/>
<evidence type="ECO:0000259" key="6">
    <source>
        <dbReference type="PROSITE" id="PS50011"/>
    </source>
</evidence>
<protein>
    <recommendedName>
        <fullName evidence="6">Protein kinase domain-containing protein</fullName>
    </recommendedName>
</protein>
<feature type="compositionally biased region" description="Pro residues" evidence="5">
    <location>
        <begin position="340"/>
        <end position="349"/>
    </location>
</feature>
<name>A0A841ITR3_9ACTN</name>
<evidence type="ECO:0000256" key="1">
    <source>
        <dbReference type="ARBA" id="ARBA00022679"/>
    </source>
</evidence>
<evidence type="ECO:0000256" key="3">
    <source>
        <dbReference type="ARBA" id="ARBA00022777"/>
    </source>
</evidence>